<feature type="transmembrane region" description="Helical" evidence="8">
    <location>
        <begin position="6"/>
        <end position="25"/>
    </location>
</feature>
<keyword evidence="5 8" id="KW-0812">Transmembrane</keyword>
<evidence type="ECO:0000256" key="4">
    <source>
        <dbReference type="ARBA" id="ARBA00022475"/>
    </source>
</evidence>
<feature type="transmembrane region" description="Helical" evidence="8">
    <location>
        <begin position="152"/>
        <end position="170"/>
    </location>
</feature>
<reference evidence="9 10" key="1">
    <citation type="submission" date="2017-07" db="EMBL/GenBank/DDBJ databases">
        <title>Annotated genome sequence of Bacterioplanes sanyensis isolated from Red Sea.</title>
        <authorList>
            <person name="Rehman Z.U."/>
        </authorList>
    </citation>
    <scope>NUCLEOTIDE SEQUENCE [LARGE SCALE GENOMIC DNA]</scope>
    <source>
        <strain evidence="9 10">NV9</strain>
    </source>
</reference>
<feature type="transmembrane region" description="Helical" evidence="8">
    <location>
        <begin position="240"/>
        <end position="259"/>
    </location>
</feature>
<dbReference type="EMBL" id="CP022530">
    <property type="protein sequence ID" value="ASP40408.1"/>
    <property type="molecule type" value="Genomic_DNA"/>
</dbReference>
<gene>
    <name evidence="9" type="ORF">CHH28_17755</name>
</gene>
<dbReference type="RefSeq" id="WP_094061575.1">
    <property type="nucleotide sequence ID" value="NZ_CP022530.1"/>
</dbReference>
<dbReference type="PANTHER" id="PTHR36838">
    <property type="entry name" value="AUXIN EFFLUX CARRIER FAMILY PROTEIN"/>
    <property type="match status" value="1"/>
</dbReference>
<dbReference type="AlphaFoldDB" id="A0A222FN10"/>
<comment type="subcellular location">
    <subcellularLocation>
        <location evidence="1">Cell membrane</location>
        <topology evidence="1">Multi-pass membrane protein</topology>
    </subcellularLocation>
</comment>
<feature type="transmembrane region" description="Helical" evidence="8">
    <location>
        <begin position="182"/>
        <end position="201"/>
    </location>
</feature>
<protein>
    <submittedName>
        <fullName evidence="9">Transporter</fullName>
    </submittedName>
</protein>
<keyword evidence="6 8" id="KW-1133">Transmembrane helix</keyword>
<keyword evidence="7 8" id="KW-0472">Membrane</keyword>
<feature type="transmembrane region" description="Helical" evidence="8">
    <location>
        <begin position="37"/>
        <end position="54"/>
    </location>
</feature>
<feature type="transmembrane region" description="Helical" evidence="8">
    <location>
        <begin position="120"/>
        <end position="140"/>
    </location>
</feature>
<evidence type="ECO:0000256" key="7">
    <source>
        <dbReference type="ARBA" id="ARBA00023136"/>
    </source>
</evidence>
<comment type="similarity">
    <text evidence="2">Belongs to the auxin efflux carrier (TC 2.A.69) family.</text>
</comment>
<evidence type="ECO:0000256" key="8">
    <source>
        <dbReference type="SAM" id="Phobius"/>
    </source>
</evidence>
<organism evidence="9 10">
    <name type="scientific">Bacterioplanes sanyensis</name>
    <dbReference type="NCBI Taxonomy" id="1249553"/>
    <lineage>
        <taxon>Bacteria</taxon>
        <taxon>Pseudomonadati</taxon>
        <taxon>Pseudomonadota</taxon>
        <taxon>Gammaproteobacteria</taxon>
        <taxon>Oceanospirillales</taxon>
        <taxon>Oceanospirillaceae</taxon>
        <taxon>Bacterioplanes</taxon>
    </lineage>
</organism>
<keyword evidence="3" id="KW-0813">Transport</keyword>
<dbReference type="InterPro" id="IPR004776">
    <property type="entry name" value="Mem_transp_PIN-like"/>
</dbReference>
<evidence type="ECO:0000313" key="10">
    <source>
        <dbReference type="Proteomes" id="UP000202440"/>
    </source>
</evidence>
<dbReference type="OrthoDB" id="3238001at2"/>
<dbReference type="GO" id="GO:0055085">
    <property type="term" value="P:transmembrane transport"/>
    <property type="evidence" value="ECO:0007669"/>
    <property type="project" value="InterPro"/>
</dbReference>
<evidence type="ECO:0000256" key="6">
    <source>
        <dbReference type="ARBA" id="ARBA00022989"/>
    </source>
</evidence>
<dbReference type="KEGG" id="bsan:CHH28_17755"/>
<accession>A0A222FN10</accession>
<dbReference type="Proteomes" id="UP000202440">
    <property type="component" value="Chromosome"/>
</dbReference>
<evidence type="ECO:0000256" key="5">
    <source>
        <dbReference type="ARBA" id="ARBA00022692"/>
    </source>
</evidence>
<proteinExistence type="inferred from homology"/>
<evidence type="ECO:0000256" key="2">
    <source>
        <dbReference type="ARBA" id="ARBA00010145"/>
    </source>
</evidence>
<dbReference type="GO" id="GO:0005886">
    <property type="term" value="C:plasma membrane"/>
    <property type="evidence" value="ECO:0007669"/>
    <property type="project" value="UniProtKB-SubCell"/>
</dbReference>
<feature type="transmembrane region" description="Helical" evidence="8">
    <location>
        <begin position="213"/>
        <end position="234"/>
    </location>
</feature>
<feature type="transmembrane region" description="Helical" evidence="8">
    <location>
        <begin position="60"/>
        <end position="81"/>
    </location>
</feature>
<dbReference type="Pfam" id="PF03547">
    <property type="entry name" value="Mem_trans"/>
    <property type="match status" value="2"/>
</dbReference>
<dbReference type="PANTHER" id="PTHR36838:SF1">
    <property type="entry name" value="SLR1864 PROTEIN"/>
    <property type="match status" value="1"/>
</dbReference>
<evidence type="ECO:0000256" key="3">
    <source>
        <dbReference type="ARBA" id="ARBA00022448"/>
    </source>
</evidence>
<feature type="transmembrane region" description="Helical" evidence="8">
    <location>
        <begin position="271"/>
        <end position="292"/>
    </location>
</feature>
<keyword evidence="10" id="KW-1185">Reference proteome</keyword>
<keyword evidence="4" id="KW-1003">Cell membrane</keyword>
<sequence length="293" mass="31599">MLYDIFSIMAPVLACAAIGFGWARSGHGFDPDFISRLVLNIGAPCLMLSVMSSVELDMQAFQRTALACVLIAALMALAGSLIPRWLGHDVRAFLPSFMFPNVGNMGLPVCFLAFGQEGLALALAFFMVLSLAHFPVGILMAGGKQAGGAAGLLKMPILYAVIIALSLLWFDWQLPAPVFNSVQLLGGMAIPLMLITLGVSLQRLQVRQWRQALIYSGLRIGGGLLAGLLVVWLLDLQGAERGVVLLQAAMPVAVFNFLFAERYQREPQAVAGMVVMSTLMSFATVPLLLFWLI</sequence>
<dbReference type="Gene3D" id="1.20.1530.20">
    <property type="match status" value="1"/>
</dbReference>
<evidence type="ECO:0000256" key="1">
    <source>
        <dbReference type="ARBA" id="ARBA00004651"/>
    </source>
</evidence>
<evidence type="ECO:0000313" key="9">
    <source>
        <dbReference type="EMBL" id="ASP40408.1"/>
    </source>
</evidence>
<name>A0A222FN10_9GAMM</name>
<dbReference type="InterPro" id="IPR038770">
    <property type="entry name" value="Na+/solute_symporter_sf"/>
</dbReference>